<feature type="transmembrane region" description="Helical" evidence="2">
    <location>
        <begin position="574"/>
        <end position="593"/>
    </location>
</feature>
<feature type="compositionally biased region" description="Basic and acidic residues" evidence="1">
    <location>
        <begin position="16"/>
        <end position="29"/>
    </location>
</feature>
<protein>
    <recommendedName>
        <fullName evidence="5">Immediate early protein ICP0</fullName>
    </recommendedName>
</protein>
<feature type="compositionally biased region" description="Basic and acidic residues" evidence="1">
    <location>
        <begin position="460"/>
        <end position="476"/>
    </location>
</feature>
<feature type="compositionally biased region" description="Basic and acidic residues" evidence="1">
    <location>
        <begin position="73"/>
        <end position="91"/>
    </location>
</feature>
<dbReference type="Proteomes" id="UP000011682">
    <property type="component" value="Unassembled WGS sequence"/>
</dbReference>
<accession>S9PA22</accession>
<evidence type="ECO:0000256" key="1">
    <source>
        <dbReference type="SAM" id="MobiDB-lite"/>
    </source>
</evidence>
<keyword evidence="2" id="KW-0812">Transmembrane</keyword>
<feature type="compositionally biased region" description="Basic and acidic residues" evidence="1">
    <location>
        <begin position="486"/>
        <end position="495"/>
    </location>
</feature>
<comment type="caution">
    <text evidence="3">The sequence shown here is derived from an EMBL/GenBank/DDBJ whole genome shotgun (WGS) entry which is preliminary data.</text>
</comment>
<feature type="compositionally biased region" description="Low complexity" evidence="1">
    <location>
        <begin position="219"/>
        <end position="231"/>
    </location>
</feature>
<feature type="region of interest" description="Disordered" evidence="1">
    <location>
        <begin position="1"/>
        <end position="327"/>
    </location>
</feature>
<reference evidence="3" key="1">
    <citation type="submission" date="2013-05" db="EMBL/GenBank/DDBJ databases">
        <title>Genome assembly of Cystobacter fuscus DSM 2262.</title>
        <authorList>
            <person name="Sharma G."/>
            <person name="Khatri I."/>
            <person name="Kaur C."/>
            <person name="Mayilraj S."/>
            <person name="Subramanian S."/>
        </authorList>
    </citation>
    <scope>NUCLEOTIDE SEQUENCE [LARGE SCALE GENOMIC DNA]</scope>
    <source>
        <strain evidence="3">DSM 2262</strain>
    </source>
</reference>
<evidence type="ECO:0000313" key="3">
    <source>
        <dbReference type="EMBL" id="EPX61245.1"/>
    </source>
</evidence>
<keyword evidence="2" id="KW-0472">Membrane</keyword>
<proteinExistence type="predicted"/>
<feature type="compositionally biased region" description="Low complexity" evidence="1">
    <location>
        <begin position="306"/>
        <end position="320"/>
    </location>
</feature>
<feature type="region of interest" description="Disordered" evidence="1">
    <location>
        <begin position="443"/>
        <end position="544"/>
    </location>
</feature>
<gene>
    <name evidence="3" type="ORF">D187_001028</name>
</gene>
<feature type="compositionally biased region" description="Basic and acidic residues" evidence="1">
    <location>
        <begin position="524"/>
        <end position="540"/>
    </location>
</feature>
<keyword evidence="2" id="KW-1133">Transmembrane helix</keyword>
<evidence type="ECO:0008006" key="5">
    <source>
        <dbReference type="Google" id="ProtNLM"/>
    </source>
</evidence>
<name>S9PA22_CYSF2</name>
<evidence type="ECO:0000313" key="4">
    <source>
        <dbReference type="Proteomes" id="UP000011682"/>
    </source>
</evidence>
<feature type="compositionally biased region" description="Basic and acidic residues" evidence="1">
    <location>
        <begin position="100"/>
        <end position="120"/>
    </location>
</feature>
<dbReference type="AlphaFoldDB" id="S9PA22"/>
<organism evidence="3 4">
    <name type="scientific">Cystobacter fuscus (strain ATCC 25194 / DSM 2262 / NBRC 100088 / M29)</name>
    <dbReference type="NCBI Taxonomy" id="1242864"/>
    <lineage>
        <taxon>Bacteria</taxon>
        <taxon>Pseudomonadati</taxon>
        <taxon>Myxococcota</taxon>
        <taxon>Myxococcia</taxon>
        <taxon>Myxococcales</taxon>
        <taxon>Cystobacterineae</taxon>
        <taxon>Archangiaceae</taxon>
        <taxon>Cystobacter</taxon>
    </lineage>
</organism>
<feature type="compositionally biased region" description="Basic and acidic residues" evidence="1">
    <location>
        <begin position="443"/>
        <end position="452"/>
    </location>
</feature>
<evidence type="ECO:0000256" key="2">
    <source>
        <dbReference type="SAM" id="Phobius"/>
    </source>
</evidence>
<feature type="compositionally biased region" description="Low complexity" evidence="1">
    <location>
        <begin position="497"/>
        <end position="515"/>
    </location>
</feature>
<keyword evidence="4" id="KW-1185">Reference proteome</keyword>
<dbReference type="EMBL" id="ANAH02000010">
    <property type="protein sequence ID" value="EPX61245.1"/>
    <property type="molecule type" value="Genomic_DNA"/>
</dbReference>
<sequence>MGEERTRIGRSPLDTGRGDKPGMGEERTRIGRSPLDPGTTTSGGRPAPEGESPRTGGPRETKGGGIDFSQDELMPRETPRTERPREGKSAEVFESSPSTERPRTRGRTEEGGARGSDFENSRPSGERPQVPTRARDAADASSGEFDAPPELGEPAERPQVPTRARDAAEASSGEFDVPHDVDDPWASAERPQVPTRTRDAAEASSGGFDVPRELEDPRAPGGRPQVPGQPRSAEDAASGFEAPSDLGTPEAPPRGPGRGRGADGQSTGVFGAPRGEQGTQTVRGERLPGAGTLFESRPSTRSGGRPALPASEPGSPAASPTGLPGARGEVSLEELLPDLSGLVGQEALAEHFAENLLLLPPRQSPASRSLRLWAMFSAYAEANARNPMGQTPAGRQAFAETLAANGFAALRDVRTGRDGVEVALELLDAPSLEEFHAQLDQVHMEPGLERLPTEVSLPVAEERRTPEQPEARKEAAARQPQGQRVSEQKEKEVDRSPPAAGQAGVQAAGTQQPQALAPGLLAPRDPRQQWEEEKERERRGTNKRLGPRMLWSVLHSLRASPEDSAVLKEKWSQLAFGAVVCLMGAALLVAMLVSL</sequence>